<dbReference type="CDD" id="cd09817">
    <property type="entry name" value="linoleate_diol_synthase_like"/>
    <property type="match status" value="1"/>
</dbReference>
<dbReference type="EMBL" id="ML996087">
    <property type="protein sequence ID" value="KAF2152176.1"/>
    <property type="molecule type" value="Genomic_DNA"/>
</dbReference>
<evidence type="ECO:0000256" key="10">
    <source>
        <dbReference type="ARBA" id="ARBA00023235"/>
    </source>
</evidence>
<dbReference type="InterPro" id="IPR037120">
    <property type="entry name" value="Haem_peroxidase_sf_animal"/>
</dbReference>
<proteinExistence type="predicted"/>
<dbReference type="AlphaFoldDB" id="A0A9P4IZ01"/>
<dbReference type="InterPro" id="IPR036396">
    <property type="entry name" value="Cyt_P450_sf"/>
</dbReference>
<dbReference type="OrthoDB" id="823504at2759"/>
<gene>
    <name evidence="12" type="ORF">K461DRAFT_279697</name>
</gene>
<dbReference type="PROSITE" id="PS00086">
    <property type="entry name" value="CYTOCHROME_P450"/>
    <property type="match status" value="1"/>
</dbReference>
<evidence type="ECO:0000313" key="13">
    <source>
        <dbReference type="Proteomes" id="UP000799439"/>
    </source>
</evidence>
<evidence type="ECO:0000256" key="2">
    <source>
        <dbReference type="ARBA" id="ARBA00011881"/>
    </source>
</evidence>
<dbReference type="InterPro" id="IPR017972">
    <property type="entry name" value="Cyt_P450_CS"/>
</dbReference>
<dbReference type="SUPFAM" id="SSF48113">
    <property type="entry name" value="Heme-dependent peroxidases"/>
    <property type="match status" value="1"/>
</dbReference>
<dbReference type="InterPro" id="IPR050783">
    <property type="entry name" value="Oxylipin_biosynth_metab"/>
</dbReference>
<feature type="binding site" description="axial binding residue" evidence="11">
    <location>
        <position position="360"/>
    </location>
    <ligand>
        <name>heme b</name>
        <dbReference type="ChEBI" id="CHEBI:60344"/>
    </ligand>
    <ligandPart>
        <name>Fe</name>
        <dbReference type="ChEBI" id="CHEBI:18248"/>
    </ligandPart>
</feature>
<dbReference type="SUPFAM" id="SSF48264">
    <property type="entry name" value="Cytochrome P450"/>
    <property type="match status" value="1"/>
</dbReference>
<dbReference type="InterPro" id="IPR010255">
    <property type="entry name" value="Haem_peroxidase_sf"/>
</dbReference>
<keyword evidence="13" id="KW-1185">Reference proteome</keyword>
<dbReference type="GO" id="GO:0006631">
    <property type="term" value="P:fatty acid metabolic process"/>
    <property type="evidence" value="ECO:0007669"/>
    <property type="project" value="UniProtKB-ARBA"/>
</dbReference>
<evidence type="ECO:0000313" key="12">
    <source>
        <dbReference type="EMBL" id="KAF2152176.1"/>
    </source>
</evidence>
<evidence type="ECO:0000256" key="8">
    <source>
        <dbReference type="ARBA" id="ARBA00023002"/>
    </source>
</evidence>
<dbReference type="Gene3D" id="1.10.640.10">
    <property type="entry name" value="Haem peroxidase domain superfamily, animal type"/>
    <property type="match status" value="1"/>
</dbReference>
<dbReference type="CDD" id="cd20612">
    <property type="entry name" value="CYP_LDS-like_C"/>
    <property type="match status" value="1"/>
</dbReference>
<dbReference type="PANTHER" id="PTHR11903">
    <property type="entry name" value="PROSTAGLANDIN G/H SYNTHASE"/>
    <property type="match status" value="1"/>
</dbReference>
<keyword evidence="5 11" id="KW-0349">Heme</keyword>
<reference evidence="12" key="1">
    <citation type="journal article" date="2020" name="Stud. Mycol.">
        <title>101 Dothideomycetes genomes: a test case for predicting lifestyles and emergence of pathogens.</title>
        <authorList>
            <person name="Haridas S."/>
            <person name="Albert R."/>
            <person name="Binder M."/>
            <person name="Bloem J."/>
            <person name="Labutti K."/>
            <person name="Salamov A."/>
            <person name="Andreopoulos B."/>
            <person name="Baker S."/>
            <person name="Barry K."/>
            <person name="Bills G."/>
            <person name="Bluhm B."/>
            <person name="Cannon C."/>
            <person name="Castanera R."/>
            <person name="Culley D."/>
            <person name="Daum C."/>
            <person name="Ezra D."/>
            <person name="Gonzalez J."/>
            <person name="Henrissat B."/>
            <person name="Kuo A."/>
            <person name="Liang C."/>
            <person name="Lipzen A."/>
            <person name="Lutzoni F."/>
            <person name="Magnuson J."/>
            <person name="Mondo S."/>
            <person name="Nolan M."/>
            <person name="Ohm R."/>
            <person name="Pangilinan J."/>
            <person name="Park H.-J."/>
            <person name="Ramirez L."/>
            <person name="Alfaro M."/>
            <person name="Sun H."/>
            <person name="Tritt A."/>
            <person name="Yoshinaga Y."/>
            <person name="Zwiers L.-H."/>
            <person name="Turgeon B."/>
            <person name="Goodwin S."/>
            <person name="Spatafora J."/>
            <person name="Crous P."/>
            <person name="Grigoriev I."/>
        </authorList>
    </citation>
    <scope>NUCLEOTIDE SEQUENCE</scope>
    <source>
        <strain evidence="12">CBS 260.36</strain>
    </source>
</reference>
<evidence type="ECO:0000256" key="1">
    <source>
        <dbReference type="ARBA" id="ARBA00000699"/>
    </source>
</evidence>
<sequence length="1050" mass="116136">MTFDSDANVHDGIPTPEVTIRRIIHDVRSQFGRVPEDLGTIKSLASTLLTKGVSDDRKYALEKTIQWACSFDKDSPASAILTDAMLANLWDNLKHPPLSYMGNDHRYRMADGSNNNILYPDLGKAGSNYARSVVPQRSLGPLPDPGDVFDQLFARRGVAKEHPTKFSSLAISLATIITHDIFRTDDRDPNKVATSSYLDLSPLYGCNEDAQKTVRTYKDGFLKPDTFAEPRVLSQPPGVGALLISFGRFHNYVVSQLAEINEGGRFSLQPSGATHRLSAEAAAAKRDNDLFQTGRLITCGLYINIILHDYVRVILNLNRTDTTWTLDPRSDAFNPFDSQGIPKGIGNQVSMEFNLIYRWHATVSNKNEAWTNDVFAKIFPGLDPATMTQQDLQTGFARWGRSVDQDPAKWEFGPLKRNAEGGFDDAALVTVLADTIEDVAGAFGARNVPVVLRSIEILGINQGRNWGTASLNEVRKFFKLKPHASFPEINPDPEIAASLEALYGHPDNVELYPGLVCEDTKPPAVPGSGLCAGLTVAKAILSDAVALVRGDRYYTVDNSPTNLTSFGFDEIASDGRVGFGTTIHKLLHRAYPGWFRSNSVYALFPLTIPPENRVILQDRGLEADYDYDRPQFVPPPTAVSTWKGVVDMLADQQNLKITPPSHVHDLIKHDRKLSGYKPSTSEQKAICIRALYDPAEGLDEILDYYDTVTNELIRIKSIKMRDHNQIDAVRDVGNTSHAIVIAHLFRIPLKEQGGSFTPTKLYEALINVHRYLFLDIDNTKSLEIKDAAKKAVASLAYEVARSCKSVKHGHNKLLASMFTRPGKDICLPQYGTQLVARLFDAGLSLDEVIWLIVSIVTEAGPTQSQAIAKLLDFYLSTEQASAWAAIQALSHSDSVDSLNKLRKYVLEGLRLTSPSAGVLRTVVNSDFTFDDGSEHRLRPEAGSILFADFASAGRDPNAFPEPLMINVDRPDEKYTHFGHGVHACLGRDITELSLAVQLRAFARLPNLRRVAGPAGMLKATHVNGAFSVYMNEYWSSWTPFPSGMKLYYDP</sequence>
<evidence type="ECO:0000256" key="9">
    <source>
        <dbReference type="ARBA" id="ARBA00023004"/>
    </source>
</evidence>
<evidence type="ECO:0000256" key="4">
    <source>
        <dbReference type="ARBA" id="ARBA00022559"/>
    </source>
</evidence>
<evidence type="ECO:0000256" key="11">
    <source>
        <dbReference type="PIRSR" id="PIRSR619791-2"/>
    </source>
</evidence>
<dbReference type="GO" id="GO:0016705">
    <property type="term" value="F:oxidoreductase activity, acting on paired donors, with incorporation or reduction of molecular oxygen"/>
    <property type="evidence" value="ECO:0007669"/>
    <property type="project" value="InterPro"/>
</dbReference>
<dbReference type="PANTHER" id="PTHR11903:SF37">
    <property type="entry name" value="PSI-PRODUCING OXYGENASE A"/>
    <property type="match status" value="1"/>
</dbReference>
<keyword evidence="4 12" id="KW-0575">Peroxidase</keyword>
<keyword evidence="7" id="KW-0223">Dioxygenase</keyword>
<dbReference type="Pfam" id="PF00067">
    <property type="entry name" value="p450"/>
    <property type="match status" value="1"/>
</dbReference>
<keyword evidence="8" id="KW-0560">Oxidoreductase</keyword>
<comment type="catalytic activity">
    <reaction evidence="1">
        <text>(9Z,12Z)-octadecadienoate + O2 = (8R,9Z,12Z)-8-hydroperoxyoctadeca-9,12-dienoate</text>
        <dbReference type="Rhea" id="RHEA:25395"/>
        <dbReference type="ChEBI" id="CHEBI:15379"/>
        <dbReference type="ChEBI" id="CHEBI:30245"/>
        <dbReference type="ChEBI" id="CHEBI:58659"/>
        <dbReference type="EC" id="1.13.11.60"/>
    </reaction>
</comment>
<protein>
    <recommendedName>
        <fullName evidence="3">linoleate 8R-lipoxygenase</fullName>
        <ecNumber evidence="3">1.13.11.60</ecNumber>
    </recommendedName>
</protein>
<dbReference type="GO" id="GO:0016853">
    <property type="term" value="F:isomerase activity"/>
    <property type="evidence" value="ECO:0007669"/>
    <property type="project" value="UniProtKB-KW"/>
</dbReference>
<evidence type="ECO:0000256" key="7">
    <source>
        <dbReference type="ARBA" id="ARBA00022964"/>
    </source>
</evidence>
<dbReference type="PRINTS" id="PR00457">
    <property type="entry name" value="ANPEROXIDASE"/>
</dbReference>
<dbReference type="GO" id="GO:0020037">
    <property type="term" value="F:heme binding"/>
    <property type="evidence" value="ECO:0007669"/>
    <property type="project" value="InterPro"/>
</dbReference>
<keyword evidence="9 11" id="KW-0408">Iron</keyword>
<dbReference type="InterPro" id="IPR034812">
    <property type="entry name" value="Ppo-like_N"/>
</dbReference>
<comment type="subunit">
    <text evidence="2">Homotetramer.</text>
</comment>
<evidence type="ECO:0000256" key="3">
    <source>
        <dbReference type="ARBA" id="ARBA00013239"/>
    </source>
</evidence>
<dbReference type="InterPro" id="IPR001128">
    <property type="entry name" value="Cyt_P450"/>
</dbReference>
<dbReference type="GO" id="GO:0052878">
    <property type="term" value="F:linoleate 8R-lipoxygenase activity"/>
    <property type="evidence" value="ECO:0007669"/>
    <property type="project" value="UniProtKB-EC"/>
</dbReference>
<evidence type="ECO:0000256" key="6">
    <source>
        <dbReference type="ARBA" id="ARBA00022723"/>
    </source>
</evidence>
<dbReference type="GO" id="GO:0005506">
    <property type="term" value="F:iron ion binding"/>
    <property type="evidence" value="ECO:0007669"/>
    <property type="project" value="InterPro"/>
</dbReference>
<evidence type="ECO:0000256" key="5">
    <source>
        <dbReference type="ARBA" id="ARBA00022617"/>
    </source>
</evidence>
<dbReference type="EC" id="1.13.11.60" evidence="3"/>
<comment type="caution">
    <text evidence="12">The sequence shown here is derived from an EMBL/GenBank/DDBJ whole genome shotgun (WGS) entry which is preliminary data.</text>
</comment>
<organism evidence="12 13">
    <name type="scientific">Myriangium duriaei CBS 260.36</name>
    <dbReference type="NCBI Taxonomy" id="1168546"/>
    <lineage>
        <taxon>Eukaryota</taxon>
        <taxon>Fungi</taxon>
        <taxon>Dikarya</taxon>
        <taxon>Ascomycota</taxon>
        <taxon>Pezizomycotina</taxon>
        <taxon>Dothideomycetes</taxon>
        <taxon>Dothideomycetidae</taxon>
        <taxon>Myriangiales</taxon>
        <taxon>Myriangiaceae</taxon>
        <taxon>Myriangium</taxon>
    </lineage>
</organism>
<dbReference type="Gene3D" id="1.10.630.10">
    <property type="entry name" value="Cytochrome P450"/>
    <property type="match status" value="1"/>
</dbReference>
<dbReference type="Pfam" id="PF03098">
    <property type="entry name" value="An_peroxidase"/>
    <property type="match status" value="1"/>
</dbReference>
<name>A0A9P4IZ01_9PEZI</name>
<keyword evidence="6 11" id="KW-0479">Metal-binding</keyword>
<dbReference type="Proteomes" id="UP000799439">
    <property type="component" value="Unassembled WGS sequence"/>
</dbReference>
<dbReference type="PROSITE" id="PS50292">
    <property type="entry name" value="PEROXIDASE_3"/>
    <property type="match status" value="1"/>
</dbReference>
<dbReference type="InterPro" id="IPR019791">
    <property type="entry name" value="Haem_peroxidase_animal"/>
</dbReference>
<dbReference type="GO" id="GO:0004601">
    <property type="term" value="F:peroxidase activity"/>
    <property type="evidence" value="ECO:0007669"/>
    <property type="project" value="UniProtKB-KW"/>
</dbReference>
<dbReference type="GO" id="GO:0004497">
    <property type="term" value="F:monooxygenase activity"/>
    <property type="evidence" value="ECO:0007669"/>
    <property type="project" value="InterPro"/>
</dbReference>
<dbReference type="GO" id="GO:0006979">
    <property type="term" value="P:response to oxidative stress"/>
    <property type="evidence" value="ECO:0007669"/>
    <property type="project" value="InterPro"/>
</dbReference>
<accession>A0A9P4IZ01</accession>
<keyword evidence="10" id="KW-0413">Isomerase</keyword>